<gene>
    <name evidence="2" type="ORF">PDE_02032</name>
</gene>
<evidence type="ECO:0000313" key="3">
    <source>
        <dbReference type="Proteomes" id="UP000019376"/>
    </source>
</evidence>
<keyword evidence="3" id="KW-1185">Reference proteome</keyword>
<proteinExistence type="predicted"/>
<evidence type="ECO:0000313" key="2">
    <source>
        <dbReference type="EMBL" id="EPS27091.1"/>
    </source>
</evidence>
<accession>S7ZEH9</accession>
<name>S7ZEH9_PENO1</name>
<evidence type="ECO:0000256" key="1">
    <source>
        <dbReference type="SAM" id="MobiDB-lite"/>
    </source>
</evidence>
<reference evidence="2 3" key="1">
    <citation type="journal article" date="2013" name="PLoS ONE">
        <title>Genomic and secretomic analyses reveal unique features of the lignocellulolytic enzyme system of Penicillium decumbens.</title>
        <authorList>
            <person name="Liu G."/>
            <person name="Zhang L."/>
            <person name="Wei X."/>
            <person name="Zou G."/>
            <person name="Qin Y."/>
            <person name="Ma L."/>
            <person name="Li J."/>
            <person name="Zheng H."/>
            <person name="Wang S."/>
            <person name="Wang C."/>
            <person name="Xun L."/>
            <person name="Zhao G.-P."/>
            <person name="Zhou Z."/>
            <person name="Qu Y."/>
        </authorList>
    </citation>
    <scope>NUCLEOTIDE SEQUENCE [LARGE SCALE GENOMIC DNA]</scope>
    <source>
        <strain evidence="3">114-2 / CGMCC 5302</strain>
    </source>
</reference>
<dbReference type="HOGENOM" id="CLU_2062286_0_0_1"/>
<dbReference type="AlphaFoldDB" id="S7ZEH9"/>
<sequence length="119" mass="12700">MNANADVHLSRQIYHWPAKSPIGDFPSALHSAGSISTSSDRLPANQVDGSSDFAGGLGSKRGVPSDATKPEPTPAPGNTHHHFHRYTFTGTVHRLHGVGVNIREIAMTLIGQSVQGWKP</sequence>
<protein>
    <submittedName>
        <fullName evidence="2">Uncharacterized protein</fullName>
    </submittedName>
</protein>
<organism evidence="2 3">
    <name type="scientific">Penicillium oxalicum (strain 114-2 / CGMCC 5302)</name>
    <name type="common">Penicillium decumbens</name>
    <dbReference type="NCBI Taxonomy" id="933388"/>
    <lineage>
        <taxon>Eukaryota</taxon>
        <taxon>Fungi</taxon>
        <taxon>Dikarya</taxon>
        <taxon>Ascomycota</taxon>
        <taxon>Pezizomycotina</taxon>
        <taxon>Eurotiomycetes</taxon>
        <taxon>Eurotiomycetidae</taxon>
        <taxon>Eurotiales</taxon>
        <taxon>Aspergillaceae</taxon>
        <taxon>Penicillium</taxon>
    </lineage>
</organism>
<dbReference type="EMBL" id="KB644409">
    <property type="protein sequence ID" value="EPS27091.1"/>
    <property type="molecule type" value="Genomic_DNA"/>
</dbReference>
<dbReference type="Proteomes" id="UP000019376">
    <property type="component" value="Unassembled WGS sequence"/>
</dbReference>
<feature type="region of interest" description="Disordered" evidence="1">
    <location>
        <begin position="27"/>
        <end position="82"/>
    </location>
</feature>